<dbReference type="EMBL" id="JAUSVL010000001">
    <property type="protein sequence ID" value="MDQ0291067.1"/>
    <property type="molecule type" value="Genomic_DNA"/>
</dbReference>
<organism evidence="1 2">
    <name type="scientific">Oligosphaera ethanolica</name>
    <dbReference type="NCBI Taxonomy" id="760260"/>
    <lineage>
        <taxon>Bacteria</taxon>
        <taxon>Pseudomonadati</taxon>
        <taxon>Lentisphaerota</taxon>
        <taxon>Oligosphaeria</taxon>
        <taxon>Oligosphaerales</taxon>
        <taxon>Oligosphaeraceae</taxon>
        <taxon>Oligosphaera</taxon>
    </lineage>
</organism>
<comment type="caution">
    <text evidence="1">The sequence shown here is derived from an EMBL/GenBank/DDBJ whole genome shotgun (WGS) entry which is preliminary data.</text>
</comment>
<proteinExistence type="predicted"/>
<reference evidence="1" key="1">
    <citation type="submission" date="2023-07" db="EMBL/GenBank/DDBJ databases">
        <title>Genomic Encyclopedia of Type Strains, Phase IV (KMG-IV): sequencing the most valuable type-strain genomes for metagenomic binning, comparative biology and taxonomic classification.</title>
        <authorList>
            <person name="Goeker M."/>
        </authorList>
    </citation>
    <scope>NUCLEOTIDE SEQUENCE</scope>
    <source>
        <strain evidence="1">DSM 24202</strain>
    </source>
</reference>
<accession>A0AAE3VI12</accession>
<evidence type="ECO:0000313" key="2">
    <source>
        <dbReference type="Proteomes" id="UP001238163"/>
    </source>
</evidence>
<protein>
    <submittedName>
        <fullName evidence="1">Uncharacterized protein</fullName>
    </submittedName>
</protein>
<gene>
    <name evidence="1" type="ORF">J3R75_003174</name>
</gene>
<sequence>MRSIRINKQRGSALLLTLGILSLVLIMAMSFAFSARTRRQVAKVNADQIKARLLAESALERVKAAMKLNFTNAYPPIERQAANYPDDGNGFVFTYHQDTIVTPSWRQDYLVSKQGSGTISAQDLANLDKFLGLGHFNKALPITEHIDSDLPTQRGYQDISSGGEIIGRIAFLVIEDANKLDVNQIVSLNSRVPFIITGQEVLAPFYSTDTAYEHFFYDICGDGTYATMNFSGGSFEQETVRLGLQMQEIRADYRYYSALPSGFSSTKAQWFSYLHLWNCLGHADTSKGAYDPSAIFATDVFKYTFFSGDDIEAYWDGSTELQRFDITGFEWRSSSALDFYIPDPTDTSTPPTRYIVNPLQSGWHHGGTLTGAQGLVDTLVSSGSSPDISDLSLHATMIPYLNSIVDTSGASLAHQVAANMVDFCDSDSFATTDATWAGAVPTYCGNERVAYGNEVKLSFKIIKVPSVDGTKFHFKIDVDSDCEMINIYPSAPTDASGVYKLILRGNIQIGSSPLVPIPETAWQKVVSSGDFSAGSTYFSIPVSSSSVTIYEDDTVEYASDPNVDISFTDISFVLLYGQSITVDNEQIFDVAYAEKDTLILCTSSSVGFPSMGYSSYIYAEVSDPRCNNNPNSVNWTWLVSTTNKSLGQKNSLNTTPSGSDYDYEDYANIDFSTADKTFSTAFIANRPFRSLWELGAIHRGEPFQTLNLTAFSASGGTYAAGDAAILDQVKIGPLKKTKGKFNANSTNPSAFVELLKGISISDPYDGSCSYSTSGYLVPVTLDNTVSENRGVFASRIPSSGLYTTEPANDREREALIGRTANLLTTRVDKYSVLVVGQALKELEGVTDATWAQVQQTAINPIEYPSGSKNYYSRLGTQRILAHIVRDAWRNEYKVVQMQLLED</sequence>
<keyword evidence="2" id="KW-1185">Reference proteome</keyword>
<dbReference type="RefSeq" id="WP_307263318.1">
    <property type="nucleotide sequence ID" value="NZ_JAUSVL010000001.1"/>
</dbReference>
<dbReference type="AlphaFoldDB" id="A0AAE3VI12"/>
<dbReference type="Proteomes" id="UP001238163">
    <property type="component" value="Unassembled WGS sequence"/>
</dbReference>
<name>A0AAE3VI12_9BACT</name>
<evidence type="ECO:0000313" key="1">
    <source>
        <dbReference type="EMBL" id="MDQ0291067.1"/>
    </source>
</evidence>